<dbReference type="Gene3D" id="3.30.720.120">
    <property type="match status" value="1"/>
</dbReference>
<organism evidence="2 3">
    <name type="scientific">Actinomyces israelii</name>
    <dbReference type="NCBI Taxonomy" id="1659"/>
    <lineage>
        <taxon>Bacteria</taxon>
        <taxon>Bacillati</taxon>
        <taxon>Actinomycetota</taxon>
        <taxon>Actinomycetes</taxon>
        <taxon>Actinomycetales</taxon>
        <taxon>Actinomycetaceae</taxon>
        <taxon>Actinomyces</taxon>
    </lineage>
</organism>
<protein>
    <submittedName>
        <fullName evidence="2">VOC family protein</fullName>
    </submittedName>
</protein>
<dbReference type="InterPro" id="IPR004360">
    <property type="entry name" value="Glyas_Fos-R_dOase_dom"/>
</dbReference>
<dbReference type="PROSITE" id="PS51819">
    <property type="entry name" value="VOC"/>
    <property type="match status" value="1"/>
</dbReference>
<reference evidence="2" key="1">
    <citation type="submission" date="2022-10" db="EMBL/GenBank/DDBJ databases">
        <title>Genome sequence of Actinomyces israelii ATCC 10048.</title>
        <authorList>
            <person name="Watt R.M."/>
            <person name="Tong W.M."/>
        </authorList>
    </citation>
    <scope>NUCLEOTIDE SEQUENCE</scope>
    <source>
        <strain evidence="2">ATCC 10048</strain>
    </source>
</reference>
<evidence type="ECO:0000313" key="2">
    <source>
        <dbReference type="EMBL" id="MCZ0858083.1"/>
    </source>
</evidence>
<proteinExistence type="predicted"/>
<feature type="domain" description="VOC" evidence="1">
    <location>
        <begin position="1"/>
        <end position="120"/>
    </location>
</feature>
<comment type="caution">
    <text evidence="2">The sequence shown here is derived from an EMBL/GenBank/DDBJ whole genome shotgun (WGS) entry which is preliminary data.</text>
</comment>
<dbReference type="InterPro" id="IPR037523">
    <property type="entry name" value="VOC_core"/>
</dbReference>
<dbReference type="Proteomes" id="UP001072034">
    <property type="component" value="Unassembled WGS sequence"/>
</dbReference>
<dbReference type="InterPro" id="IPR029068">
    <property type="entry name" value="Glyas_Bleomycin-R_OHBP_Dase"/>
</dbReference>
<sequence length="131" mass="13823">MHRTEVILYVEDQDRAASFYRRVLGASPALDAPGMTEFDLEDLTLGLVPERDSVARVPGITPGTGQRCEIYLRRRDAAAALERVEPAGGRVLAPLSGRPWGESVGYALDPDGHVLALAEVGPDTGGGPAGA</sequence>
<keyword evidence="3" id="KW-1185">Reference proteome</keyword>
<accession>A0ABT4I8K6</accession>
<dbReference type="Pfam" id="PF00903">
    <property type="entry name" value="Glyoxalase"/>
    <property type="match status" value="1"/>
</dbReference>
<name>A0ABT4I8K6_9ACTO</name>
<evidence type="ECO:0000313" key="3">
    <source>
        <dbReference type="Proteomes" id="UP001072034"/>
    </source>
</evidence>
<evidence type="ECO:0000259" key="1">
    <source>
        <dbReference type="PROSITE" id="PS51819"/>
    </source>
</evidence>
<dbReference type="Gene3D" id="3.30.720.110">
    <property type="match status" value="1"/>
</dbReference>
<gene>
    <name evidence="2" type="ORF">OHJ16_08500</name>
</gene>
<dbReference type="EMBL" id="JAPTMY010000016">
    <property type="protein sequence ID" value="MCZ0858083.1"/>
    <property type="molecule type" value="Genomic_DNA"/>
</dbReference>
<dbReference type="SUPFAM" id="SSF54593">
    <property type="entry name" value="Glyoxalase/Bleomycin resistance protein/Dihydroxybiphenyl dioxygenase"/>
    <property type="match status" value="1"/>
</dbReference>
<dbReference type="RefSeq" id="WP_052374905.1">
    <property type="nucleotide sequence ID" value="NZ_CAJPNG010000025.1"/>
</dbReference>